<organism evidence="2 3">
    <name type="scientific">Massilia yuzhufengensis</name>
    <dbReference type="NCBI Taxonomy" id="1164594"/>
    <lineage>
        <taxon>Bacteria</taxon>
        <taxon>Pseudomonadati</taxon>
        <taxon>Pseudomonadota</taxon>
        <taxon>Betaproteobacteria</taxon>
        <taxon>Burkholderiales</taxon>
        <taxon>Oxalobacteraceae</taxon>
        <taxon>Telluria group</taxon>
        <taxon>Massilia</taxon>
    </lineage>
</organism>
<sequence length="279" mass="28554">MPTFPVVASLALSALVAASPAQAAPCAALDAVPDAVLGAPLLVLGEVHGTREVPDFVAAYLCAAAQQGRKLTLAIELPSSEQAGLDAFMASPGLAPDVARLIGGGMWRSARQDGRTSAAMLRMLQALHALRAGGADIRLAAIDTDAPSARRDAAMADSLRAALRQGAGRQVVALIGALHATRTRGNRFNPHYESAVYLLADQRLLALTVGTAGGAAWVYRGADPASCQATAWDINRITPAPATPFSLTPPSPQFDGVFYVGATTASPPALQGAATAGEQ</sequence>
<evidence type="ECO:0000313" key="3">
    <source>
        <dbReference type="Proteomes" id="UP000198639"/>
    </source>
</evidence>
<dbReference type="Proteomes" id="UP000198639">
    <property type="component" value="Unassembled WGS sequence"/>
</dbReference>
<dbReference type="RefSeq" id="WP_143084603.1">
    <property type="nucleotide sequence ID" value="NZ_FOLD01000017.1"/>
</dbReference>
<dbReference type="AlphaFoldDB" id="A0A1I1PZE7"/>
<gene>
    <name evidence="2" type="ORF">SAMN05216204_11791</name>
</gene>
<dbReference type="OrthoDB" id="1409169at2"/>
<dbReference type="STRING" id="1164594.SAMN05216204_11791"/>
<keyword evidence="3" id="KW-1185">Reference proteome</keyword>
<keyword evidence="1" id="KW-0732">Signal</keyword>
<dbReference type="EMBL" id="FOLD01000017">
    <property type="protein sequence ID" value="SFD15042.1"/>
    <property type="molecule type" value="Genomic_DNA"/>
</dbReference>
<accession>A0A1I1PZE7</accession>
<feature type="signal peptide" evidence="1">
    <location>
        <begin position="1"/>
        <end position="23"/>
    </location>
</feature>
<proteinExistence type="predicted"/>
<evidence type="ECO:0000313" key="2">
    <source>
        <dbReference type="EMBL" id="SFD15042.1"/>
    </source>
</evidence>
<reference evidence="3" key="1">
    <citation type="submission" date="2016-10" db="EMBL/GenBank/DDBJ databases">
        <authorList>
            <person name="Varghese N."/>
            <person name="Submissions S."/>
        </authorList>
    </citation>
    <scope>NUCLEOTIDE SEQUENCE [LARGE SCALE GENOMIC DNA]</scope>
    <source>
        <strain evidence="3">CGMCC 1.12041</strain>
    </source>
</reference>
<protein>
    <recommendedName>
        <fullName evidence="4">Haem-binding uptake Tiki superfamily ChaN domain-containing protein</fullName>
    </recommendedName>
</protein>
<feature type="chain" id="PRO_5011727167" description="Haem-binding uptake Tiki superfamily ChaN domain-containing protein" evidence="1">
    <location>
        <begin position="24"/>
        <end position="279"/>
    </location>
</feature>
<evidence type="ECO:0000256" key="1">
    <source>
        <dbReference type="SAM" id="SignalP"/>
    </source>
</evidence>
<dbReference type="SUPFAM" id="SSF159501">
    <property type="entry name" value="EreA/ChaN-like"/>
    <property type="match status" value="1"/>
</dbReference>
<evidence type="ECO:0008006" key="4">
    <source>
        <dbReference type="Google" id="ProtNLM"/>
    </source>
</evidence>
<name>A0A1I1PZE7_9BURK</name>